<feature type="non-terminal residue" evidence="2">
    <location>
        <position position="1"/>
    </location>
</feature>
<evidence type="ECO:0000259" key="1">
    <source>
        <dbReference type="Pfam" id="PF13472"/>
    </source>
</evidence>
<reference evidence="2 3" key="1">
    <citation type="submission" date="2021-03" db="EMBL/GenBank/DDBJ databases">
        <title>The complete genome sequence of Acetobacter sacchari TBRC 11175.</title>
        <authorList>
            <person name="Charoenyingcharoen P."/>
            <person name="Yukphan P."/>
        </authorList>
    </citation>
    <scope>NUCLEOTIDE SEQUENCE [LARGE SCALE GENOMIC DNA]</scope>
    <source>
        <strain evidence="2 3">TBRC 11175</strain>
    </source>
</reference>
<accession>A0ABS3M1S8</accession>
<proteinExistence type="predicted"/>
<protein>
    <recommendedName>
        <fullName evidence="1">SGNH hydrolase-type esterase domain-containing protein</fullName>
    </recommendedName>
</protein>
<evidence type="ECO:0000313" key="2">
    <source>
        <dbReference type="EMBL" id="MBO1362139.1"/>
    </source>
</evidence>
<name>A0ABS3M1S8_9PROT</name>
<dbReference type="Proteomes" id="UP000664771">
    <property type="component" value="Unassembled WGS sequence"/>
</dbReference>
<feature type="non-terminal residue" evidence="2">
    <location>
        <position position="84"/>
    </location>
</feature>
<sequence>LKLLLLGNSITQGWGGNRKAVSYKPGKTVMDNAIGKDQWESAGISGDRTQNLQWRIRHGNYNSAHPKNAIIAIGINDLIGENET</sequence>
<dbReference type="SUPFAM" id="SSF52266">
    <property type="entry name" value="SGNH hydrolase"/>
    <property type="match status" value="1"/>
</dbReference>
<gene>
    <name evidence="2" type="ORF">J2D73_20390</name>
</gene>
<dbReference type="InterPro" id="IPR036514">
    <property type="entry name" value="SGNH_hydro_sf"/>
</dbReference>
<dbReference type="InterPro" id="IPR013830">
    <property type="entry name" value="SGNH_hydro"/>
</dbReference>
<dbReference type="Pfam" id="PF13472">
    <property type="entry name" value="Lipase_GDSL_2"/>
    <property type="match status" value="1"/>
</dbReference>
<dbReference type="EMBL" id="JAFVMF010000100">
    <property type="protein sequence ID" value="MBO1362139.1"/>
    <property type="molecule type" value="Genomic_DNA"/>
</dbReference>
<comment type="caution">
    <text evidence="2">The sequence shown here is derived from an EMBL/GenBank/DDBJ whole genome shotgun (WGS) entry which is preliminary data.</text>
</comment>
<evidence type="ECO:0000313" key="3">
    <source>
        <dbReference type="Proteomes" id="UP000664771"/>
    </source>
</evidence>
<feature type="domain" description="SGNH hydrolase-type esterase" evidence="1">
    <location>
        <begin position="5"/>
        <end position="79"/>
    </location>
</feature>
<dbReference type="Gene3D" id="3.40.50.1110">
    <property type="entry name" value="SGNH hydrolase"/>
    <property type="match status" value="1"/>
</dbReference>
<organism evidence="2 3">
    <name type="scientific">Acetobacter sacchari</name>
    <dbReference type="NCBI Taxonomy" id="2661687"/>
    <lineage>
        <taxon>Bacteria</taxon>
        <taxon>Pseudomonadati</taxon>
        <taxon>Pseudomonadota</taxon>
        <taxon>Alphaproteobacteria</taxon>
        <taxon>Acetobacterales</taxon>
        <taxon>Acetobacteraceae</taxon>
        <taxon>Acetobacter</taxon>
    </lineage>
</organism>
<keyword evidence="3" id="KW-1185">Reference proteome</keyword>